<keyword evidence="1" id="KW-0175">Coiled coil</keyword>
<dbReference type="InterPro" id="IPR029063">
    <property type="entry name" value="SAM-dependent_MTases_sf"/>
</dbReference>
<dbReference type="Pfam" id="PF13489">
    <property type="entry name" value="Methyltransf_23"/>
    <property type="match status" value="1"/>
</dbReference>
<keyword evidence="2" id="KW-0808">Transferase</keyword>
<dbReference type="EC" id="2.1.1.222" evidence="2"/>
<dbReference type="PANTHER" id="PTHR43861:SF6">
    <property type="entry name" value="METHYLTRANSFERASE TYPE 11"/>
    <property type="match status" value="1"/>
</dbReference>
<sequence>MCAGTQLSPALLLPDAEGNNTRIWQCLDCFAHVPETAQAGTSDHEGAIDQQVAFHEAFWSDCTAESMAALRGDLKRMVELMRAQFGAPAAEDLLVEIGSGRGGLLRALLDHGYRALGCEPSAQLVQLARTYFDLDESVLRHESGHALLDSLEAEGARPRVIILWHVLEHLVDPLQLLSRCARLLREDGGLILQLPLLHSAYVYPEHYFFVTPDTVPVLAERLGGLPCQAQVDAENKFITVCFGTAVSGGEDATRVGGLAASWRAAHARAEPIQTRDLALAHLQDAYQQAGRDLQAVRADLERLDAAHAEAASQLDHAARIDAINVRTIADLSDRLDQQAAHAAEVDGLRIEQARRDDEIGALREQLATLAAQRNDQADALQRQGVLLEGRNADVVHLESVVAEQQAAHTAKVDGLRVEQARRDDEIRGLQEQLAVLVAQLDEQVGALQRQGALIEERHTDVARLEGVVAEQRAQEASRQAELDGLRAALAQSQIVQTQVLVALDAARDAHRTTEAQHGNMALELSLARQLSAQKDEALKAQATLIDERWTAMQEMGREISMRDAALAEQVGESAWAWRLVEGGREREAGLRYRLADAEARVAELNERPWTRVLRACGVTPSRRLADLSAHARSRRFAERSHNRYWWHRVGCTDYVPLIYDFLSPDEWSVLEDWFDDTEKRYESTGEANVPPLSLLFGLISGNGLSRIVQCGHYVGYSTLLLSFLLRRMGVRNGLYSIDIDPEVTAYTKNWMRRAGLMPHTRLTIADSADPAQAVAAEAYLGGAPQLVFIDSSHQYAHTLRELDLWYGRLTRGGLIVLHDVSSYAASLDRSNDGGVQRAVNEWCARQGVAALSLNSFVDGGRAGDYPYLDGCGLSVIQKSE</sequence>
<dbReference type="GO" id="GO:0032259">
    <property type="term" value="P:methylation"/>
    <property type="evidence" value="ECO:0007669"/>
    <property type="project" value="UniProtKB-KW"/>
</dbReference>
<accession>A0A6P2JNP7</accession>
<dbReference type="CDD" id="cd02440">
    <property type="entry name" value="AdoMet_MTases"/>
    <property type="match status" value="1"/>
</dbReference>
<evidence type="ECO:0000313" key="2">
    <source>
        <dbReference type="EMBL" id="VWB45881.1"/>
    </source>
</evidence>
<dbReference type="Pfam" id="PF13578">
    <property type="entry name" value="Methyltransf_24"/>
    <property type="match status" value="1"/>
</dbReference>
<dbReference type="AlphaFoldDB" id="A0A6P2JNP7"/>
<dbReference type="Gene3D" id="3.40.50.150">
    <property type="entry name" value="Vaccinia Virus protein VP39"/>
    <property type="match status" value="2"/>
</dbReference>
<protein>
    <submittedName>
        <fullName evidence="2">Ubiquinone biosynthesis O-methyltransferase</fullName>
        <ecNumber evidence="2">2.1.1.222</ecNumber>
    </submittedName>
</protein>
<dbReference type="GO" id="GO:0102208">
    <property type="term" value="F:2-polyprenyl-6-hydroxyphenol methylase activity"/>
    <property type="evidence" value="ECO:0007669"/>
    <property type="project" value="UniProtKB-EC"/>
</dbReference>
<reference evidence="2 3" key="1">
    <citation type="submission" date="2019-09" db="EMBL/GenBank/DDBJ databases">
        <authorList>
            <person name="Depoorter E."/>
        </authorList>
    </citation>
    <scope>NUCLEOTIDE SEQUENCE [LARGE SCALE GENOMIC DNA]</scope>
    <source>
        <strain evidence="2">R-15945</strain>
    </source>
</reference>
<dbReference type="SUPFAM" id="SSF53335">
    <property type="entry name" value="S-adenosyl-L-methionine-dependent methyltransferases"/>
    <property type="match status" value="2"/>
</dbReference>
<keyword evidence="2" id="KW-0489">Methyltransferase</keyword>
<evidence type="ECO:0000256" key="1">
    <source>
        <dbReference type="SAM" id="Coils"/>
    </source>
</evidence>
<keyword evidence="2" id="KW-0830">Ubiquinone</keyword>
<name>A0A6P2JNP7_BURL3</name>
<proteinExistence type="predicted"/>
<dbReference type="PANTHER" id="PTHR43861">
    <property type="entry name" value="TRANS-ACONITATE 2-METHYLTRANSFERASE-RELATED"/>
    <property type="match status" value="1"/>
</dbReference>
<feature type="coiled-coil region" evidence="1">
    <location>
        <begin position="279"/>
        <end position="313"/>
    </location>
</feature>
<dbReference type="EMBL" id="CABVPU010000006">
    <property type="protein sequence ID" value="VWB45881.1"/>
    <property type="molecule type" value="Genomic_DNA"/>
</dbReference>
<evidence type="ECO:0000313" key="3">
    <source>
        <dbReference type="Proteomes" id="UP000494174"/>
    </source>
</evidence>
<gene>
    <name evidence="2" type="primary">ubiG</name>
    <name evidence="2" type="ORF">BLA15945_02107</name>
</gene>
<organism evidence="2 3">
    <name type="scientific">Burkholderia lata (strain ATCC 17760 / DSM 23089 / LMG 22485 / NCIMB 9086 / R18194 / 383)</name>
    <dbReference type="NCBI Taxonomy" id="482957"/>
    <lineage>
        <taxon>Bacteria</taxon>
        <taxon>Pseudomonadati</taxon>
        <taxon>Pseudomonadota</taxon>
        <taxon>Betaproteobacteria</taxon>
        <taxon>Burkholderiales</taxon>
        <taxon>Burkholderiaceae</taxon>
        <taxon>Burkholderia</taxon>
        <taxon>Burkholderia cepacia complex</taxon>
    </lineage>
</organism>
<dbReference type="Proteomes" id="UP000494174">
    <property type="component" value="Unassembled WGS sequence"/>
</dbReference>